<organism evidence="2 3">
    <name type="scientific">Sinomonas terrae</name>
    <dbReference type="NCBI Taxonomy" id="2908838"/>
    <lineage>
        <taxon>Bacteria</taxon>
        <taxon>Bacillati</taxon>
        <taxon>Actinomycetota</taxon>
        <taxon>Actinomycetes</taxon>
        <taxon>Micrococcales</taxon>
        <taxon>Micrococcaceae</taxon>
        <taxon>Sinomonas</taxon>
    </lineage>
</organism>
<evidence type="ECO:0000313" key="3">
    <source>
        <dbReference type="Proteomes" id="UP001202922"/>
    </source>
</evidence>
<reference evidence="2 3" key="1">
    <citation type="submission" date="2022-03" db="EMBL/GenBank/DDBJ databases">
        <title>Sinomonas sp. isolated from a soil.</title>
        <authorList>
            <person name="Han J."/>
            <person name="Kim D.-U."/>
        </authorList>
    </citation>
    <scope>NUCLEOTIDE SEQUENCE [LARGE SCALE GENOMIC DNA]</scope>
    <source>
        <strain evidence="2 3">5-5</strain>
    </source>
</reference>
<dbReference type="Pfam" id="PF11387">
    <property type="entry name" value="DUF2795"/>
    <property type="match status" value="1"/>
</dbReference>
<dbReference type="Proteomes" id="UP001202922">
    <property type="component" value="Unassembled WGS sequence"/>
</dbReference>
<dbReference type="InterPro" id="IPR021527">
    <property type="entry name" value="DUF2795"/>
</dbReference>
<proteinExistence type="predicted"/>
<feature type="region of interest" description="Disordered" evidence="1">
    <location>
        <begin position="63"/>
        <end position="97"/>
    </location>
</feature>
<accession>A0ABS9U4W9</accession>
<comment type="caution">
    <text evidence="2">The sequence shown here is derived from an EMBL/GenBank/DDBJ whole genome shotgun (WGS) entry which is preliminary data.</text>
</comment>
<feature type="compositionally biased region" description="Gly residues" evidence="1">
    <location>
        <begin position="71"/>
        <end position="80"/>
    </location>
</feature>
<evidence type="ECO:0000313" key="2">
    <source>
        <dbReference type="EMBL" id="MCH6471721.1"/>
    </source>
</evidence>
<dbReference type="RefSeq" id="WP_241055664.1">
    <property type="nucleotide sequence ID" value="NZ_JAKZBV010000001.1"/>
</dbReference>
<sequence length="97" mass="10125">MTDTVNPIQIQKFLQGVDYPADKQALVSAAKDNGADSNVVRAVEGIPDRTYQKPTEVSEAIVEAGRHPEGGSMGHGGAPGGDTDDAAERGDERFDAG</sequence>
<name>A0ABS9U4W9_9MICC</name>
<protein>
    <submittedName>
        <fullName evidence="2">DUF2795 domain-containing protein</fullName>
    </submittedName>
</protein>
<dbReference type="EMBL" id="JAKZBV010000001">
    <property type="protein sequence ID" value="MCH6471721.1"/>
    <property type="molecule type" value="Genomic_DNA"/>
</dbReference>
<gene>
    <name evidence="2" type="ORF">L0M17_17380</name>
</gene>
<feature type="compositionally biased region" description="Basic and acidic residues" evidence="1">
    <location>
        <begin position="86"/>
        <end position="97"/>
    </location>
</feature>
<evidence type="ECO:0000256" key="1">
    <source>
        <dbReference type="SAM" id="MobiDB-lite"/>
    </source>
</evidence>
<keyword evidence="3" id="KW-1185">Reference proteome</keyword>